<dbReference type="SUPFAM" id="SSF55073">
    <property type="entry name" value="Nucleotide cyclase"/>
    <property type="match status" value="1"/>
</dbReference>
<dbReference type="InterPro" id="IPR000160">
    <property type="entry name" value="GGDEF_dom"/>
</dbReference>
<dbReference type="PANTHER" id="PTHR45138">
    <property type="entry name" value="REGULATORY COMPONENTS OF SENSORY TRANSDUCTION SYSTEM"/>
    <property type="match status" value="1"/>
</dbReference>
<dbReference type="GO" id="GO:0052621">
    <property type="term" value="F:diguanylate cyclase activity"/>
    <property type="evidence" value="ECO:0007669"/>
    <property type="project" value="UniProtKB-EC"/>
</dbReference>
<dbReference type="SMART" id="SM00267">
    <property type="entry name" value="GGDEF"/>
    <property type="match status" value="1"/>
</dbReference>
<dbReference type="EMBL" id="FOZG01000002">
    <property type="protein sequence ID" value="SFS06073.1"/>
    <property type="molecule type" value="Genomic_DNA"/>
</dbReference>
<evidence type="ECO:0000256" key="1">
    <source>
        <dbReference type="ARBA" id="ARBA00012528"/>
    </source>
</evidence>
<keyword evidence="4" id="KW-1185">Reference proteome</keyword>
<evidence type="ECO:0000313" key="4">
    <source>
        <dbReference type="Proteomes" id="UP000198824"/>
    </source>
</evidence>
<dbReference type="Proteomes" id="UP000198824">
    <property type="component" value="Unassembled WGS sequence"/>
</dbReference>
<dbReference type="PROSITE" id="PS50887">
    <property type="entry name" value="GGDEF"/>
    <property type="match status" value="1"/>
</dbReference>
<protein>
    <recommendedName>
        <fullName evidence="1">diguanylate cyclase</fullName>
        <ecNumber evidence="1">2.7.7.65</ecNumber>
    </recommendedName>
</protein>
<gene>
    <name evidence="3" type="ORF">SAMN05192580_3175</name>
</gene>
<dbReference type="EC" id="2.7.7.65" evidence="1"/>
<proteinExistence type="predicted"/>
<dbReference type="InterPro" id="IPR050469">
    <property type="entry name" value="Diguanylate_Cyclase"/>
</dbReference>
<reference evidence="3 4" key="1">
    <citation type="submission" date="2016-10" db="EMBL/GenBank/DDBJ databases">
        <authorList>
            <person name="de Groot N.N."/>
        </authorList>
    </citation>
    <scope>NUCLEOTIDE SEQUENCE [LARGE SCALE GENOMIC DNA]</scope>
    <source>
        <strain evidence="3 4">S5-249</strain>
    </source>
</reference>
<dbReference type="Gene3D" id="3.30.70.270">
    <property type="match status" value="1"/>
</dbReference>
<dbReference type="GO" id="GO:0043709">
    <property type="term" value="P:cell adhesion involved in single-species biofilm formation"/>
    <property type="evidence" value="ECO:0007669"/>
    <property type="project" value="TreeGrafter"/>
</dbReference>
<accession>A0A1I6LRM2</accession>
<dbReference type="InterPro" id="IPR029787">
    <property type="entry name" value="Nucleotide_cyclase"/>
</dbReference>
<sequence>MSADRDIYYRAGVLLFDHDLRPSPGNYALAHAYVERDPRIVAAVDAALAGGAGLTQQDADTIMAIPDTGGSAPVSPAALAQMIGEAQARFDSFSGLVDSSRDDAARFGDALEQGAAGIAAADALDLEAVAALLDITRTMIDTTRQAEERLRATGAEMAELRASLAAARADAETDPLTALPNRRAFAARFAEARETAIAEARPLAVALIDIDRFKAVNDVHGHEVGDRVIQLVGKELLRGCTGHLVGRHGGEEFIILFDGTPLPAARALLDATRADLAGRTLKVAGTGRELGTLTFSAGLVALKGAESCAAAIRRADTLLYRAKQAGRNRIEA</sequence>
<dbReference type="CDD" id="cd01949">
    <property type="entry name" value="GGDEF"/>
    <property type="match status" value="1"/>
</dbReference>
<dbReference type="Pfam" id="PF00990">
    <property type="entry name" value="GGDEF"/>
    <property type="match status" value="1"/>
</dbReference>
<dbReference type="GO" id="GO:1902201">
    <property type="term" value="P:negative regulation of bacterial-type flagellum-dependent cell motility"/>
    <property type="evidence" value="ECO:0007669"/>
    <property type="project" value="TreeGrafter"/>
</dbReference>
<dbReference type="GO" id="GO:0005886">
    <property type="term" value="C:plasma membrane"/>
    <property type="evidence" value="ECO:0007669"/>
    <property type="project" value="TreeGrafter"/>
</dbReference>
<evidence type="ECO:0000259" key="2">
    <source>
        <dbReference type="PROSITE" id="PS50887"/>
    </source>
</evidence>
<evidence type="ECO:0000313" key="3">
    <source>
        <dbReference type="EMBL" id="SFS06073.1"/>
    </source>
</evidence>
<dbReference type="AlphaFoldDB" id="A0A1I6LRM2"/>
<dbReference type="STRING" id="1166337.SAMN05192580_3175"/>
<organism evidence="3 4">
    <name type="scientific">Sphingomonas jatrophae</name>
    <dbReference type="NCBI Taxonomy" id="1166337"/>
    <lineage>
        <taxon>Bacteria</taxon>
        <taxon>Pseudomonadati</taxon>
        <taxon>Pseudomonadota</taxon>
        <taxon>Alphaproteobacteria</taxon>
        <taxon>Sphingomonadales</taxon>
        <taxon>Sphingomonadaceae</taxon>
        <taxon>Sphingomonas</taxon>
    </lineage>
</organism>
<dbReference type="NCBIfam" id="TIGR00254">
    <property type="entry name" value="GGDEF"/>
    <property type="match status" value="1"/>
</dbReference>
<name>A0A1I6LRM2_9SPHN</name>
<feature type="domain" description="GGDEF" evidence="2">
    <location>
        <begin position="201"/>
        <end position="332"/>
    </location>
</feature>
<dbReference type="InterPro" id="IPR043128">
    <property type="entry name" value="Rev_trsase/Diguanyl_cyclase"/>
</dbReference>
<dbReference type="PANTHER" id="PTHR45138:SF24">
    <property type="entry name" value="DIGUANYLATE CYCLASE DGCC-RELATED"/>
    <property type="match status" value="1"/>
</dbReference>